<organism evidence="1">
    <name type="scientific">bioreactor metagenome</name>
    <dbReference type="NCBI Taxonomy" id="1076179"/>
    <lineage>
        <taxon>unclassified sequences</taxon>
        <taxon>metagenomes</taxon>
        <taxon>ecological metagenomes</taxon>
    </lineage>
</organism>
<accession>A0A645I324</accession>
<dbReference type="EMBL" id="VSSQ01105694">
    <property type="protein sequence ID" value="MPN45648.1"/>
    <property type="molecule type" value="Genomic_DNA"/>
</dbReference>
<sequence length="90" mass="10412">MVNLGKIVLFYREDKTIVEASLQSSVTQQACCRMRARIHQIPVNKKALKKGSGSSKRCRIKSKQCYFKDFELKNRGALQSEMQQSQRFVK</sequence>
<dbReference type="AlphaFoldDB" id="A0A645I324"/>
<comment type="caution">
    <text evidence="1">The sequence shown here is derived from an EMBL/GenBank/DDBJ whole genome shotgun (WGS) entry which is preliminary data.</text>
</comment>
<reference evidence="1" key="1">
    <citation type="submission" date="2019-08" db="EMBL/GenBank/DDBJ databases">
        <authorList>
            <person name="Kucharzyk K."/>
            <person name="Murdoch R.W."/>
            <person name="Higgins S."/>
            <person name="Loffler F."/>
        </authorList>
    </citation>
    <scope>NUCLEOTIDE SEQUENCE</scope>
</reference>
<name>A0A645I324_9ZZZZ</name>
<proteinExistence type="predicted"/>
<evidence type="ECO:0000313" key="1">
    <source>
        <dbReference type="EMBL" id="MPN45648.1"/>
    </source>
</evidence>
<gene>
    <name evidence="1" type="ORF">SDC9_193217</name>
</gene>
<protein>
    <submittedName>
        <fullName evidence="1">Uncharacterized protein</fullName>
    </submittedName>
</protein>